<dbReference type="InterPro" id="IPR039315">
    <property type="entry name" value="CheW"/>
</dbReference>
<gene>
    <name evidence="2" type="ORF">DSM3645_23666</name>
</gene>
<organism evidence="2 3">
    <name type="scientific">Blastopirellula marina DSM 3645</name>
    <dbReference type="NCBI Taxonomy" id="314230"/>
    <lineage>
        <taxon>Bacteria</taxon>
        <taxon>Pseudomonadati</taxon>
        <taxon>Planctomycetota</taxon>
        <taxon>Planctomycetia</taxon>
        <taxon>Pirellulales</taxon>
        <taxon>Pirellulaceae</taxon>
        <taxon>Blastopirellula</taxon>
    </lineage>
</organism>
<dbReference type="Gene3D" id="2.30.30.40">
    <property type="entry name" value="SH3 Domains"/>
    <property type="match status" value="1"/>
</dbReference>
<dbReference type="SMART" id="SM00260">
    <property type="entry name" value="CheW"/>
    <property type="match status" value="1"/>
</dbReference>
<name>A3ZQG7_9BACT</name>
<dbReference type="Pfam" id="PF01584">
    <property type="entry name" value="CheW"/>
    <property type="match status" value="1"/>
</dbReference>
<dbReference type="Proteomes" id="UP000004358">
    <property type="component" value="Unassembled WGS sequence"/>
</dbReference>
<dbReference type="GO" id="GO:0005829">
    <property type="term" value="C:cytosol"/>
    <property type="evidence" value="ECO:0007669"/>
    <property type="project" value="TreeGrafter"/>
</dbReference>
<evidence type="ECO:0000313" key="3">
    <source>
        <dbReference type="Proteomes" id="UP000004358"/>
    </source>
</evidence>
<proteinExistence type="predicted"/>
<reference evidence="2 3" key="1">
    <citation type="submission" date="2006-02" db="EMBL/GenBank/DDBJ databases">
        <authorList>
            <person name="Amann R."/>
            <person name="Ferriera S."/>
            <person name="Johnson J."/>
            <person name="Kravitz S."/>
            <person name="Halpern A."/>
            <person name="Remington K."/>
            <person name="Beeson K."/>
            <person name="Tran B."/>
            <person name="Rogers Y.-H."/>
            <person name="Friedman R."/>
            <person name="Venter J.C."/>
        </authorList>
    </citation>
    <scope>NUCLEOTIDE SEQUENCE [LARGE SCALE GENOMIC DNA]</scope>
    <source>
        <strain evidence="2 3">DSM 3645</strain>
    </source>
</reference>
<dbReference type="CDD" id="cd00732">
    <property type="entry name" value="CheW"/>
    <property type="match status" value="1"/>
</dbReference>
<evidence type="ECO:0000313" key="2">
    <source>
        <dbReference type="EMBL" id="EAQ81443.1"/>
    </source>
</evidence>
<dbReference type="PANTHER" id="PTHR22617">
    <property type="entry name" value="CHEMOTAXIS SENSOR HISTIDINE KINASE-RELATED"/>
    <property type="match status" value="1"/>
</dbReference>
<accession>A3ZQG7</accession>
<dbReference type="eggNOG" id="COG0835">
    <property type="taxonomic scope" value="Bacteria"/>
</dbReference>
<dbReference type="PROSITE" id="PS50851">
    <property type="entry name" value="CHEW"/>
    <property type="match status" value="1"/>
</dbReference>
<dbReference type="InterPro" id="IPR002545">
    <property type="entry name" value="CheW-lke_dom"/>
</dbReference>
<dbReference type="STRING" id="314230.DSM3645_23666"/>
<evidence type="ECO:0000259" key="1">
    <source>
        <dbReference type="PROSITE" id="PS50851"/>
    </source>
</evidence>
<comment type="caution">
    <text evidence="2">The sequence shown here is derived from an EMBL/GenBank/DDBJ whole genome shotgun (WGS) entry which is preliminary data.</text>
</comment>
<sequence>MSATIEDIGSERITSGARGESANSMQLVSFRLAQEEYGIEITRVQEIILMGEITRVPQTPDFIKGLINLRNTVIPIVDLRRRFGLSEEKPSDETRIMVMNVAGKTIGIIVDAVSEVLRIAKDQIAPPPPTVAGLGRDYLTGLVKLDKRLLILLDMDKILTCSESVIVDSL</sequence>
<dbReference type="InterPro" id="IPR036061">
    <property type="entry name" value="CheW-like_dom_sf"/>
</dbReference>
<dbReference type="GO" id="GO:0006935">
    <property type="term" value="P:chemotaxis"/>
    <property type="evidence" value="ECO:0007669"/>
    <property type="project" value="InterPro"/>
</dbReference>
<dbReference type="RefSeq" id="WP_002652632.1">
    <property type="nucleotide sequence ID" value="NZ_CH672376.1"/>
</dbReference>
<dbReference type="PANTHER" id="PTHR22617:SF23">
    <property type="entry name" value="CHEMOTAXIS PROTEIN CHEW"/>
    <property type="match status" value="1"/>
</dbReference>
<dbReference type="EMBL" id="AANZ01000005">
    <property type="protein sequence ID" value="EAQ81443.1"/>
    <property type="molecule type" value="Genomic_DNA"/>
</dbReference>
<dbReference type="GO" id="GO:0007165">
    <property type="term" value="P:signal transduction"/>
    <property type="evidence" value="ECO:0007669"/>
    <property type="project" value="InterPro"/>
</dbReference>
<dbReference type="AlphaFoldDB" id="A3ZQG7"/>
<feature type="domain" description="CheW-like" evidence="1">
    <location>
        <begin position="24"/>
        <end position="164"/>
    </location>
</feature>
<protein>
    <submittedName>
        <fullName evidence="2">Chemotaxis protein CheW</fullName>
    </submittedName>
</protein>
<dbReference type="HOGENOM" id="CLU_048995_3_1_0"/>
<dbReference type="Gene3D" id="2.40.50.180">
    <property type="entry name" value="CheA-289, Domain 4"/>
    <property type="match status" value="1"/>
</dbReference>
<dbReference type="SUPFAM" id="SSF50341">
    <property type="entry name" value="CheW-like"/>
    <property type="match status" value="1"/>
</dbReference>